<dbReference type="CTD" id="9489"/>
<dbReference type="Proteomes" id="UP000515146">
    <property type="component" value="Unplaced"/>
</dbReference>
<sequence>MKSIMKRLLNSLCNLNLLLNKKFDVPIFRVHSSNISVIKTPVDFYETLKNLSDQSTKRICISSLYIGTDHLEKDLVESFYQAKSKSPDLNLTILLDYNRATRETPKSDQSNGPTSSKSILLPLINQGANVNFYLTHLTSRHYGLWRRPKWNELISLHHMKLYIFDNNIIISGANLSDTYFTNRQDRYILIRDSPTLCDYFDQLIQTIGQFSLKLNTTGDFQLHDNWHYDPRKFFHRYLFKINAHKAIKNLNNDFSAKTTFNHHNINDDVVDTIVFPLLQMKSLKIRDEEKFTSCLFENQWPKSTRLDIATGYFNLIQKYQKKLTENSCLSPPTTILMASEEANGFYEGNGLLRYVPYVYTYYVRKFLQRINKLSNPNQISIRYYDRPKWSFHGKGIWLQTPEYYLTMVGSTNFGYRSVYRDNEAQLVIITKNERLKETFQSEFVDLVHHSRTIRNWQTDLPRIPFLIPFISNIFRSLF</sequence>
<dbReference type="PANTHER" id="PTHR12586:SF1">
    <property type="entry name" value="CDP-DIACYLGLYCEROL--GLYCEROL-3-PHOSPHATE 3-PHOSPHATIDYLTRANSFERASE, MITOCHONDRIAL"/>
    <property type="match status" value="1"/>
</dbReference>
<comment type="similarity">
    <text evidence="3 11">Belongs to the CDP-alcohol phosphatidyltransferase class-II family.</text>
</comment>
<dbReference type="InterPro" id="IPR025202">
    <property type="entry name" value="PLD-like_dom"/>
</dbReference>
<dbReference type="Pfam" id="PF13091">
    <property type="entry name" value="PLDc_2"/>
    <property type="match status" value="1"/>
</dbReference>
<keyword evidence="11" id="KW-0067">ATP-binding</keyword>
<dbReference type="PIRSF" id="PIRSF000850">
    <property type="entry name" value="Phospholipase_D_PSS"/>
    <property type="match status" value="1"/>
</dbReference>
<comment type="subcellular location">
    <subcellularLocation>
        <location evidence="11">Mitochondrion</location>
    </subcellularLocation>
</comment>
<dbReference type="OrthoDB" id="10250191at2759"/>
<dbReference type="EC" id="2.7.8.5" evidence="11"/>
<accession>A0A6P6Y2I2</accession>
<keyword evidence="5 11" id="KW-0808">Transferase</keyword>
<keyword evidence="8 11" id="KW-0594">Phospholipid biosynthesis</keyword>
<evidence type="ECO:0000313" key="13">
    <source>
        <dbReference type="Proteomes" id="UP000515146"/>
    </source>
</evidence>
<comment type="function">
    <text evidence="1 11">Functions in the biosynthesis of the anionic phospholipids phosphatidylglycerol and cardiolipin.</text>
</comment>
<evidence type="ECO:0000256" key="3">
    <source>
        <dbReference type="ARBA" id="ARBA00010682"/>
    </source>
</evidence>
<evidence type="ECO:0000256" key="8">
    <source>
        <dbReference type="ARBA" id="ARBA00023209"/>
    </source>
</evidence>
<proteinExistence type="inferred from homology"/>
<dbReference type="AlphaFoldDB" id="A0A6P6Y2I2"/>
<dbReference type="RefSeq" id="XP_027199465.1">
    <property type="nucleotide sequence ID" value="XM_027343664.1"/>
</dbReference>
<keyword evidence="4 11" id="KW-0444">Lipid biosynthesis</keyword>
<dbReference type="GO" id="GO:0005739">
    <property type="term" value="C:mitochondrion"/>
    <property type="evidence" value="ECO:0007669"/>
    <property type="project" value="UniProtKB-SubCell"/>
</dbReference>
<dbReference type="PANTHER" id="PTHR12586">
    <property type="entry name" value="CDP-DIACYLGLYCEROL--SERINE O-PHOSPHATIDYLTRANSFERASE"/>
    <property type="match status" value="1"/>
</dbReference>
<dbReference type="InterPro" id="IPR001736">
    <property type="entry name" value="PLipase_D/transphosphatidylase"/>
</dbReference>
<dbReference type="InParanoid" id="A0A6P6Y2I2"/>
<dbReference type="GO" id="GO:0008444">
    <property type="term" value="F:CDP-diacylglycerol-glycerol-3-phosphate 3-phosphatidyltransferase activity"/>
    <property type="evidence" value="ECO:0007669"/>
    <property type="project" value="UniProtKB-EC"/>
</dbReference>
<dbReference type="GO" id="GO:0032049">
    <property type="term" value="P:cardiolipin biosynthetic process"/>
    <property type="evidence" value="ECO:0007669"/>
    <property type="project" value="InterPro"/>
</dbReference>
<dbReference type="PROSITE" id="PS50035">
    <property type="entry name" value="PLD"/>
    <property type="match status" value="1"/>
</dbReference>
<dbReference type="KEGG" id="dpte:113793615"/>
<evidence type="ECO:0000256" key="2">
    <source>
        <dbReference type="ARBA" id="ARBA00005042"/>
    </source>
</evidence>
<evidence type="ECO:0000256" key="1">
    <source>
        <dbReference type="ARBA" id="ARBA00003537"/>
    </source>
</evidence>
<feature type="domain" description="PLD phosphodiesterase" evidence="12">
    <location>
        <begin position="153"/>
        <end position="179"/>
    </location>
</feature>
<dbReference type="CDD" id="cd09135">
    <property type="entry name" value="PLDc_PGS1_euk_1"/>
    <property type="match status" value="1"/>
</dbReference>
<dbReference type="InterPro" id="IPR016270">
    <property type="entry name" value="PGS1"/>
</dbReference>
<evidence type="ECO:0000256" key="9">
    <source>
        <dbReference type="ARBA" id="ARBA00023264"/>
    </source>
</evidence>
<dbReference type="SUPFAM" id="SSF56024">
    <property type="entry name" value="Phospholipase D/nuclease"/>
    <property type="match status" value="2"/>
</dbReference>
<name>A0A6P6Y2I2_DERPT</name>
<evidence type="ECO:0000256" key="6">
    <source>
        <dbReference type="ARBA" id="ARBA00022737"/>
    </source>
</evidence>
<evidence type="ECO:0000256" key="7">
    <source>
        <dbReference type="ARBA" id="ARBA00023098"/>
    </source>
</evidence>
<comment type="catalytic activity">
    <reaction evidence="10 11">
        <text>a CDP-1,2-diacyl-sn-glycerol + sn-glycerol 3-phosphate = a 1,2-diacyl-sn-glycero-3-phospho-(1'-sn-glycero-3'-phosphate) + CMP + H(+)</text>
        <dbReference type="Rhea" id="RHEA:12593"/>
        <dbReference type="ChEBI" id="CHEBI:15378"/>
        <dbReference type="ChEBI" id="CHEBI:57597"/>
        <dbReference type="ChEBI" id="CHEBI:58332"/>
        <dbReference type="ChEBI" id="CHEBI:60110"/>
        <dbReference type="ChEBI" id="CHEBI:60377"/>
        <dbReference type="EC" id="2.7.8.5"/>
    </reaction>
</comment>
<keyword evidence="7 11" id="KW-0443">Lipid metabolism</keyword>
<keyword evidence="11" id="KW-0547">Nucleotide-binding</keyword>
<dbReference type="GO" id="GO:0005524">
    <property type="term" value="F:ATP binding"/>
    <property type="evidence" value="ECO:0007669"/>
    <property type="project" value="UniProtKB-KW"/>
</dbReference>
<dbReference type="Gene3D" id="3.30.870.10">
    <property type="entry name" value="Endonuclease Chain A"/>
    <property type="match status" value="2"/>
</dbReference>
<evidence type="ECO:0000256" key="11">
    <source>
        <dbReference type="RuleBase" id="RU365024"/>
    </source>
</evidence>
<gene>
    <name evidence="14" type="primary">LOC113793615</name>
</gene>
<evidence type="ECO:0000259" key="12">
    <source>
        <dbReference type="PROSITE" id="PS50035"/>
    </source>
</evidence>
<keyword evidence="6" id="KW-0677">Repeat</keyword>
<reference evidence="14" key="1">
    <citation type="submission" date="2025-08" db="UniProtKB">
        <authorList>
            <consortium name="RefSeq"/>
        </authorList>
    </citation>
    <scope>IDENTIFICATION</scope>
    <source>
        <strain evidence="14">Airmid</strain>
    </source>
</reference>
<comment type="pathway">
    <text evidence="2 11">Phospholipid metabolism; phosphatidylglycerol biosynthesis; phosphatidylglycerol from CDP-diacylglycerol: step 1/2.</text>
</comment>
<evidence type="ECO:0000313" key="14">
    <source>
        <dbReference type="RefSeq" id="XP_027199465.1"/>
    </source>
</evidence>
<evidence type="ECO:0000256" key="4">
    <source>
        <dbReference type="ARBA" id="ARBA00022516"/>
    </source>
</evidence>
<organism evidence="13 14">
    <name type="scientific">Dermatophagoides pteronyssinus</name>
    <name type="common">European house dust mite</name>
    <dbReference type="NCBI Taxonomy" id="6956"/>
    <lineage>
        <taxon>Eukaryota</taxon>
        <taxon>Metazoa</taxon>
        <taxon>Ecdysozoa</taxon>
        <taxon>Arthropoda</taxon>
        <taxon>Chelicerata</taxon>
        <taxon>Arachnida</taxon>
        <taxon>Acari</taxon>
        <taxon>Acariformes</taxon>
        <taxon>Sarcoptiformes</taxon>
        <taxon>Astigmata</taxon>
        <taxon>Psoroptidia</taxon>
        <taxon>Analgoidea</taxon>
        <taxon>Pyroglyphidae</taxon>
        <taxon>Dermatophagoidinae</taxon>
        <taxon>Dermatophagoides</taxon>
    </lineage>
</organism>
<protein>
    <recommendedName>
        <fullName evidence="11">CDP-diacylglycerol--glycerol-3-phosphate 3-phosphatidyltransferase</fullName>
        <ecNumber evidence="11">2.7.8.5</ecNumber>
    </recommendedName>
</protein>
<keyword evidence="9 11" id="KW-1208">Phospholipid metabolism</keyword>
<evidence type="ECO:0000256" key="10">
    <source>
        <dbReference type="ARBA" id="ARBA00048586"/>
    </source>
</evidence>
<keyword evidence="11" id="KW-0496">Mitochondrion</keyword>
<keyword evidence="13" id="KW-1185">Reference proteome</keyword>
<dbReference type="CDD" id="cd09137">
    <property type="entry name" value="PLDc_PGS1_euk_2"/>
    <property type="match status" value="1"/>
</dbReference>
<dbReference type="OMA" id="HKCLAQC"/>
<evidence type="ECO:0000256" key="5">
    <source>
        <dbReference type="ARBA" id="ARBA00022679"/>
    </source>
</evidence>
<dbReference type="UniPathway" id="UPA00084">
    <property type="reaction ID" value="UER00503"/>
</dbReference>
<dbReference type="FunCoup" id="A0A6P6Y2I2">
    <property type="interactions" value="1263"/>
</dbReference>